<dbReference type="EMBL" id="CP002886">
    <property type="protein sequence ID" value="AEW73627.1"/>
    <property type="molecule type" value="Genomic_DNA"/>
</dbReference>
<dbReference type="Pfam" id="PF13302">
    <property type="entry name" value="Acetyltransf_3"/>
    <property type="match status" value="1"/>
</dbReference>
<organism evidence="2 3">
    <name type="scientific">Enterobacter ludwigii</name>
    <dbReference type="NCBI Taxonomy" id="299767"/>
    <lineage>
        <taxon>Bacteria</taxon>
        <taxon>Pseudomonadati</taxon>
        <taxon>Pseudomonadota</taxon>
        <taxon>Gammaproteobacteria</taxon>
        <taxon>Enterobacterales</taxon>
        <taxon>Enterobacteriaceae</taxon>
        <taxon>Enterobacter</taxon>
        <taxon>Enterobacter cloacae complex</taxon>
    </lineage>
</organism>
<accession>G8LPH2</accession>
<dbReference type="InterPro" id="IPR051531">
    <property type="entry name" value="N-acetyltransferase"/>
</dbReference>
<feature type="domain" description="N-acetyltransferase" evidence="1">
    <location>
        <begin position="23"/>
        <end position="163"/>
    </location>
</feature>
<name>G8LPH2_9ENTR</name>
<reference evidence="2 3" key="1">
    <citation type="journal article" date="2011" name="Stand. Genomic Sci.">
        <title>Complete genome of the onion pathogen Enterobacter cloacae EcWSU1.</title>
        <authorList>
            <person name="Humann J.L."/>
            <person name="Wildung M."/>
            <person name="Cheng C.H."/>
            <person name="Lee T."/>
            <person name="Stewart J.E."/>
            <person name="Drew J.C."/>
            <person name="Triplett E.W."/>
            <person name="Main D."/>
            <person name="Schroeder B.K."/>
        </authorList>
    </citation>
    <scope>NUCLEOTIDE SEQUENCE [LARGE SCALE GENOMIC DNA]</scope>
    <source>
        <strain evidence="2 3">EcWSU1</strain>
    </source>
</reference>
<dbReference type="KEGG" id="eec:EcWSU1_02191"/>
<sequence length="195" mass="22677">MNKNITLKQGEPRMTIPTLTTDRLLLIPLVAEDAVQIQRLYPRWEIVRYMVSSVPWPYPDNGAEYYVNNVALPDMEKGIAWFWSIRRREVPDELMGIICLYDVEDNNRGFWLAPEFQGKGYMREASIAATDYWFNTLNKPVLRAPKAAANSRSRRISDSSGMRLIRTEKKAYVSGILDSELWEITRDEWNARQVS</sequence>
<dbReference type="Proteomes" id="UP000007838">
    <property type="component" value="Chromosome"/>
</dbReference>
<evidence type="ECO:0000259" key="1">
    <source>
        <dbReference type="Pfam" id="PF13302"/>
    </source>
</evidence>
<evidence type="ECO:0000313" key="3">
    <source>
        <dbReference type="Proteomes" id="UP000007838"/>
    </source>
</evidence>
<dbReference type="AlphaFoldDB" id="G8LPH2"/>
<protein>
    <recommendedName>
        <fullName evidence="1">N-acetyltransferase domain-containing protein</fullName>
    </recommendedName>
</protein>
<dbReference type="PANTHER" id="PTHR43792">
    <property type="entry name" value="GNAT FAMILY, PUTATIVE (AFU_ORTHOLOGUE AFUA_3G00765)-RELATED-RELATED"/>
    <property type="match status" value="1"/>
</dbReference>
<evidence type="ECO:0000313" key="2">
    <source>
        <dbReference type="EMBL" id="AEW73627.1"/>
    </source>
</evidence>
<dbReference type="eggNOG" id="COG1670">
    <property type="taxonomic scope" value="Bacteria"/>
</dbReference>
<proteinExistence type="predicted"/>
<dbReference type="InterPro" id="IPR000182">
    <property type="entry name" value="GNAT_dom"/>
</dbReference>
<dbReference type="GO" id="GO:0016747">
    <property type="term" value="F:acyltransferase activity, transferring groups other than amino-acyl groups"/>
    <property type="evidence" value="ECO:0007669"/>
    <property type="project" value="InterPro"/>
</dbReference>
<dbReference type="InterPro" id="IPR016181">
    <property type="entry name" value="Acyl_CoA_acyltransferase"/>
</dbReference>
<gene>
    <name evidence="2" type="ORF">EcWSU1_02191</name>
</gene>
<dbReference type="SUPFAM" id="SSF55729">
    <property type="entry name" value="Acyl-CoA N-acyltransferases (Nat)"/>
    <property type="match status" value="1"/>
</dbReference>
<dbReference type="Gene3D" id="3.40.630.30">
    <property type="match status" value="1"/>
</dbReference>
<dbReference type="HOGENOM" id="CLU_013985_3_4_6"/>